<dbReference type="InterPro" id="IPR003395">
    <property type="entry name" value="RecF/RecN/SMC_N"/>
</dbReference>
<comment type="subcellular location">
    <subcellularLocation>
        <location evidence="2">Chromosome</location>
    </subcellularLocation>
    <subcellularLocation>
        <location evidence="1">Nucleus</location>
    </subcellularLocation>
</comment>
<dbReference type="OrthoDB" id="10072614at2759"/>
<evidence type="ECO:0000256" key="5">
    <source>
        <dbReference type="ARBA" id="ARBA00022741"/>
    </source>
</evidence>
<dbReference type="PANTHER" id="PTHR19306">
    <property type="entry name" value="STRUCTURAL MAINTENANCE OF CHROMOSOMES 5,6 SMC5, SMC6"/>
    <property type="match status" value="1"/>
</dbReference>
<comment type="similarity">
    <text evidence="3">Belongs to the SMC family. SMC6 subfamily.</text>
</comment>
<keyword evidence="8 12" id="KW-0175">Coiled coil</keyword>
<feature type="coiled-coil region" evidence="12">
    <location>
        <begin position="605"/>
        <end position="698"/>
    </location>
</feature>
<dbReference type="GO" id="GO:0005634">
    <property type="term" value="C:nucleus"/>
    <property type="evidence" value="ECO:0007669"/>
    <property type="project" value="UniProtKB-SubCell"/>
</dbReference>
<dbReference type="EMBL" id="JAADJZ010000017">
    <property type="protein sequence ID" value="KAF2869097.1"/>
    <property type="molecule type" value="Genomic_DNA"/>
</dbReference>
<evidence type="ECO:0000256" key="3">
    <source>
        <dbReference type="ARBA" id="ARBA00006793"/>
    </source>
</evidence>
<keyword evidence="7" id="KW-0067">ATP-binding</keyword>
<dbReference type="GO" id="GO:0000724">
    <property type="term" value="P:double-strand break repair via homologous recombination"/>
    <property type="evidence" value="ECO:0007669"/>
    <property type="project" value="TreeGrafter"/>
</dbReference>
<dbReference type="AlphaFoldDB" id="A0A7C8I2F8"/>
<evidence type="ECO:0000313" key="15">
    <source>
        <dbReference type="EMBL" id="KAF2869097.1"/>
    </source>
</evidence>
<keyword evidence="4" id="KW-0158">Chromosome</keyword>
<evidence type="ECO:0000313" key="16">
    <source>
        <dbReference type="Proteomes" id="UP000481861"/>
    </source>
</evidence>
<organism evidence="15 16">
    <name type="scientific">Massariosphaeria phaeospora</name>
    <dbReference type="NCBI Taxonomy" id="100035"/>
    <lineage>
        <taxon>Eukaryota</taxon>
        <taxon>Fungi</taxon>
        <taxon>Dikarya</taxon>
        <taxon>Ascomycota</taxon>
        <taxon>Pezizomycotina</taxon>
        <taxon>Dothideomycetes</taxon>
        <taxon>Pleosporomycetidae</taxon>
        <taxon>Pleosporales</taxon>
        <taxon>Pleosporales incertae sedis</taxon>
        <taxon>Massariosphaeria</taxon>
    </lineage>
</organism>
<proteinExistence type="inferred from homology"/>
<keyword evidence="16" id="KW-1185">Reference proteome</keyword>
<keyword evidence="11" id="KW-0539">Nucleus</keyword>
<evidence type="ECO:0000256" key="13">
    <source>
        <dbReference type="SAM" id="MobiDB-lite"/>
    </source>
</evidence>
<feature type="region of interest" description="Disordered" evidence="13">
    <location>
        <begin position="355"/>
        <end position="406"/>
    </location>
</feature>
<name>A0A7C8I2F8_9PLEO</name>
<keyword evidence="9" id="KW-0233">DNA recombination</keyword>
<dbReference type="Pfam" id="PF02463">
    <property type="entry name" value="SMC_N"/>
    <property type="match status" value="1"/>
</dbReference>
<dbReference type="GO" id="GO:0005524">
    <property type="term" value="F:ATP binding"/>
    <property type="evidence" value="ECO:0007669"/>
    <property type="project" value="UniProtKB-KW"/>
</dbReference>
<evidence type="ECO:0000256" key="12">
    <source>
        <dbReference type="SAM" id="Coils"/>
    </source>
</evidence>
<evidence type="ECO:0000256" key="11">
    <source>
        <dbReference type="ARBA" id="ARBA00023242"/>
    </source>
</evidence>
<dbReference type="Gene3D" id="3.40.50.300">
    <property type="entry name" value="P-loop containing nucleotide triphosphate hydrolases"/>
    <property type="match status" value="2"/>
</dbReference>
<dbReference type="InterPro" id="IPR027417">
    <property type="entry name" value="P-loop_NTPase"/>
</dbReference>
<dbReference type="Proteomes" id="UP000481861">
    <property type="component" value="Unassembled WGS sequence"/>
</dbReference>
<reference evidence="15 16" key="1">
    <citation type="submission" date="2020-01" db="EMBL/GenBank/DDBJ databases">
        <authorList>
            <consortium name="DOE Joint Genome Institute"/>
            <person name="Haridas S."/>
            <person name="Albert R."/>
            <person name="Binder M."/>
            <person name="Bloem J."/>
            <person name="Labutti K."/>
            <person name="Salamov A."/>
            <person name="Andreopoulos B."/>
            <person name="Baker S.E."/>
            <person name="Barry K."/>
            <person name="Bills G."/>
            <person name="Bluhm B.H."/>
            <person name="Cannon C."/>
            <person name="Castanera R."/>
            <person name="Culley D.E."/>
            <person name="Daum C."/>
            <person name="Ezra D."/>
            <person name="Gonzalez J.B."/>
            <person name="Henrissat B."/>
            <person name="Kuo A."/>
            <person name="Liang C."/>
            <person name="Lipzen A."/>
            <person name="Lutzoni F."/>
            <person name="Magnuson J."/>
            <person name="Mondo S."/>
            <person name="Nolan M."/>
            <person name="Ohm R."/>
            <person name="Pangilinan J."/>
            <person name="Park H.-J.H."/>
            <person name="Ramirez L."/>
            <person name="Alfaro M."/>
            <person name="Sun H."/>
            <person name="Tritt A."/>
            <person name="Yoshinaga Y."/>
            <person name="Zwiers L.-H.L."/>
            <person name="Turgeon B.G."/>
            <person name="Goodwin S.B."/>
            <person name="Spatafora J.W."/>
            <person name="Crous P.W."/>
            <person name="Grigoriev I.V."/>
        </authorList>
    </citation>
    <scope>NUCLEOTIDE SEQUENCE [LARGE SCALE GENOMIC DNA]</scope>
    <source>
        <strain evidence="15 16">CBS 611.86</strain>
    </source>
</reference>
<feature type="coiled-coil region" evidence="12">
    <location>
        <begin position="150"/>
        <end position="244"/>
    </location>
</feature>
<keyword evidence="5" id="KW-0547">Nucleotide-binding</keyword>
<evidence type="ECO:0000256" key="9">
    <source>
        <dbReference type="ARBA" id="ARBA00023172"/>
    </source>
</evidence>
<keyword evidence="10" id="KW-0234">DNA repair</keyword>
<comment type="caution">
    <text evidence="15">The sequence shown here is derived from an EMBL/GenBank/DDBJ whole genome shotgun (WGS) entry which is preliminary data.</text>
</comment>
<dbReference type="GO" id="GO:0003684">
    <property type="term" value="F:damaged DNA binding"/>
    <property type="evidence" value="ECO:0007669"/>
    <property type="project" value="TreeGrafter"/>
</dbReference>
<dbReference type="GO" id="GO:0035861">
    <property type="term" value="C:site of double-strand break"/>
    <property type="evidence" value="ECO:0007669"/>
    <property type="project" value="TreeGrafter"/>
</dbReference>
<evidence type="ECO:0000259" key="14">
    <source>
        <dbReference type="Pfam" id="PF02463"/>
    </source>
</evidence>
<dbReference type="GO" id="GO:0030915">
    <property type="term" value="C:Smc5-Smc6 complex"/>
    <property type="evidence" value="ECO:0007669"/>
    <property type="project" value="TreeGrafter"/>
</dbReference>
<evidence type="ECO:0000256" key="6">
    <source>
        <dbReference type="ARBA" id="ARBA00022763"/>
    </source>
</evidence>
<keyword evidence="6" id="KW-0227">DNA damage</keyword>
<evidence type="ECO:0000256" key="4">
    <source>
        <dbReference type="ARBA" id="ARBA00022454"/>
    </source>
</evidence>
<dbReference type="GO" id="GO:0003697">
    <property type="term" value="F:single-stranded DNA binding"/>
    <property type="evidence" value="ECO:0007669"/>
    <property type="project" value="TreeGrafter"/>
</dbReference>
<feature type="compositionally biased region" description="Basic and acidic residues" evidence="13">
    <location>
        <begin position="355"/>
        <end position="400"/>
    </location>
</feature>
<evidence type="ECO:0000256" key="1">
    <source>
        <dbReference type="ARBA" id="ARBA00004123"/>
    </source>
</evidence>
<accession>A0A7C8I2F8</accession>
<gene>
    <name evidence="15" type="ORF">BDV95DRAFT_499462</name>
</gene>
<evidence type="ECO:0000256" key="7">
    <source>
        <dbReference type="ARBA" id="ARBA00022840"/>
    </source>
</evidence>
<sequence>FLRTTQVVTKQLQENRGKQNQASETGIIEEIRCTNFMCHEQLTVPLGPLINFIIGNNGSGKSAVLTALTLCLGGKATSTNRGQSLKSFIKEGKDFCNLAVKLKNQGSGAYKYNQYGDSIIVERHFNKTGSSGFKLKDRNGKIFFLLGTQLETLSRDYATITNDLNEHQAKREVLEGDLDRYRKRAEDAVKLAKQAHSLGRRRDDERALAHQAAWAQVQQEEAKAKELQEEIDRVGDLIKQRTEEAQTNSDKYDEINQLWETAKQEVQECEDAIEPAEQERMECKGKFDETRKELIKAKTEMRDIASLITSRKSNIKKYESQIEELRQRQAEADNGVHAEKMRELDEAKERCQQVKAEWENHTSSKSRLTDRHTSVQDRINPTDERLRSKKLEEKRSKDSIDQLGRGQRRWQDSYHRSLLSLIHAIENDGGFRDPPTGPLGRYVQLLKPEWGHILEKQFAHTLNSFVVTNKNDQVRLSALMKRCGYNGGVLIGNGNVIDTAGHEPDPKLQTWMRVLQINNHLVRNQLIINARIDQTVLIETRSEAHDFMNAGGPPRNNVIQCFSMADDGPRRGHIFNITSSGNVGVGPIEGYNGQLRMQADKEPQLRAEKANLERIQGEVRSIEAEARELRTQLRACEASIQEHYREHKRFKVAFQQAQTNVETLESELSAATPDAAAIEQLQGDLDTARGELQFQEGQYQDTIVGKDKLDANNRDKAQKLGNQRSDALRDKNHALEQIDAAVQNKSVWEDRYTQQLEEIRTYVSQAEIICPRVQVPKGATFDSLNNKRLALVKIRETLENSLGGSEDELLAEANDAKRQHKNAREEYLRNHSIQIFMQNALVQRRTRWNRFRSEIALRARVTFSYLLAERSYRGTMSIDHNSRQLEIHVQPDTNVASGAGRQTNTLSGGEKSFATVCLLLSLWDAMGSPIRCLDEFDVFMDSVNRDRAMNMIINAARQAIGRQYIIITPQAMDNVDSQDDVRIIRMRDPDRGQTTINFG</sequence>
<evidence type="ECO:0000256" key="2">
    <source>
        <dbReference type="ARBA" id="ARBA00004286"/>
    </source>
</evidence>
<protein>
    <submittedName>
        <fullName evidence="15">Structural maintenance of chromosomes protein 6</fullName>
    </submittedName>
</protein>
<feature type="non-terminal residue" evidence="15">
    <location>
        <position position="1"/>
    </location>
</feature>
<dbReference type="SUPFAM" id="SSF52540">
    <property type="entry name" value="P-loop containing nucleoside triphosphate hydrolases"/>
    <property type="match status" value="1"/>
</dbReference>
<evidence type="ECO:0000256" key="8">
    <source>
        <dbReference type="ARBA" id="ARBA00023054"/>
    </source>
</evidence>
<dbReference type="PANTHER" id="PTHR19306:SF6">
    <property type="entry name" value="STRUCTURAL MAINTENANCE OF CHROMOSOMES PROTEIN 6"/>
    <property type="match status" value="1"/>
</dbReference>
<feature type="domain" description="RecF/RecN/SMC N-terminal" evidence="14">
    <location>
        <begin position="28"/>
        <end position="971"/>
    </location>
</feature>
<evidence type="ECO:0000256" key="10">
    <source>
        <dbReference type="ARBA" id="ARBA00023204"/>
    </source>
</evidence>